<evidence type="ECO:0000313" key="3">
    <source>
        <dbReference type="Proteomes" id="UP000011713"/>
    </source>
</evidence>
<dbReference type="eggNOG" id="ENOG502T0ZJ">
    <property type="taxonomic scope" value="Eukaryota"/>
</dbReference>
<feature type="compositionally biased region" description="Basic and acidic residues" evidence="1">
    <location>
        <begin position="90"/>
        <end position="103"/>
    </location>
</feature>
<evidence type="ECO:0000256" key="1">
    <source>
        <dbReference type="SAM" id="MobiDB-lite"/>
    </source>
</evidence>
<accession>M4BVE3</accession>
<dbReference type="AlphaFoldDB" id="M4BVE3"/>
<dbReference type="VEuPathDB" id="FungiDB:HpaG810485"/>
<dbReference type="InParanoid" id="M4BVE3"/>
<organism evidence="2 3">
    <name type="scientific">Hyaloperonospora arabidopsidis (strain Emoy2)</name>
    <name type="common">Downy mildew agent</name>
    <name type="synonym">Peronospora arabidopsidis</name>
    <dbReference type="NCBI Taxonomy" id="559515"/>
    <lineage>
        <taxon>Eukaryota</taxon>
        <taxon>Sar</taxon>
        <taxon>Stramenopiles</taxon>
        <taxon>Oomycota</taxon>
        <taxon>Peronosporomycetes</taxon>
        <taxon>Peronosporales</taxon>
        <taxon>Peronosporaceae</taxon>
        <taxon>Hyaloperonospora</taxon>
    </lineage>
</organism>
<dbReference type="EnsemblProtists" id="HpaT810485">
    <property type="protein sequence ID" value="HpaP810485"/>
    <property type="gene ID" value="HpaG810485"/>
</dbReference>
<reference evidence="2" key="2">
    <citation type="submission" date="2015-06" db="UniProtKB">
        <authorList>
            <consortium name="EnsemblProtists"/>
        </authorList>
    </citation>
    <scope>IDENTIFICATION</scope>
    <source>
        <strain evidence="2">Emoy2</strain>
    </source>
</reference>
<dbReference type="STRING" id="559515.M4BVE3"/>
<protein>
    <submittedName>
        <fullName evidence="2">Uncharacterized protein</fullName>
    </submittedName>
</protein>
<feature type="region of interest" description="Disordered" evidence="1">
    <location>
        <begin position="74"/>
        <end position="103"/>
    </location>
</feature>
<evidence type="ECO:0000313" key="2">
    <source>
        <dbReference type="EnsemblProtists" id="HpaP810485"/>
    </source>
</evidence>
<reference evidence="3" key="1">
    <citation type="journal article" date="2010" name="Science">
        <title>Signatures of adaptation to obligate biotrophy in the Hyaloperonospora arabidopsidis genome.</title>
        <authorList>
            <person name="Baxter L."/>
            <person name="Tripathy S."/>
            <person name="Ishaque N."/>
            <person name="Boot N."/>
            <person name="Cabral A."/>
            <person name="Kemen E."/>
            <person name="Thines M."/>
            <person name="Ah-Fong A."/>
            <person name="Anderson R."/>
            <person name="Badejoko W."/>
            <person name="Bittner-Eddy P."/>
            <person name="Boore J.L."/>
            <person name="Chibucos M.C."/>
            <person name="Coates M."/>
            <person name="Dehal P."/>
            <person name="Delehaunty K."/>
            <person name="Dong S."/>
            <person name="Downton P."/>
            <person name="Dumas B."/>
            <person name="Fabro G."/>
            <person name="Fronick C."/>
            <person name="Fuerstenberg S.I."/>
            <person name="Fulton L."/>
            <person name="Gaulin E."/>
            <person name="Govers F."/>
            <person name="Hughes L."/>
            <person name="Humphray S."/>
            <person name="Jiang R.H."/>
            <person name="Judelson H."/>
            <person name="Kamoun S."/>
            <person name="Kyung K."/>
            <person name="Meijer H."/>
            <person name="Minx P."/>
            <person name="Morris P."/>
            <person name="Nelson J."/>
            <person name="Phuntumart V."/>
            <person name="Qutob D."/>
            <person name="Rehmany A."/>
            <person name="Rougon-Cardoso A."/>
            <person name="Ryden P."/>
            <person name="Torto-Alalibo T."/>
            <person name="Studholme D."/>
            <person name="Wang Y."/>
            <person name="Win J."/>
            <person name="Wood J."/>
            <person name="Clifton S.W."/>
            <person name="Rogers J."/>
            <person name="Van den Ackerveken G."/>
            <person name="Jones J.D."/>
            <person name="McDowell J.M."/>
            <person name="Beynon J."/>
            <person name="Tyler B.M."/>
        </authorList>
    </citation>
    <scope>NUCLEOTIDE SEQUENCE [LARGE SCALE GENOMIC DNA]</scope>
    <source>
        <strain evidence="3">Emoy2</strain>
    </source>
</reference>
<dbReference type="Proteomes" id="UP000011713">
    <property type="component" value="Unassembled WGS sequence"/>
</dbReference>
<keyword evidence="3" id="KW-1185">Reference proteome</keyword>
<dbReference type="HOGENOM" id="CLU_2268986_0_0_1"/>
<sequence length="103" mass="11270">MTNFCLLSAENCVEGMKTSSADCSDDPQLTNDDLLALSDLFGCPIPTPIASRRSQSATSIPRCCRRKRLYSTNVKSRSGGAVPKSTQQRQKLEIENLKTKSSN</sequence>
<dbReference type="EMBL" id="JH597976">
    <property type="status" value="NOT_ANNOTATED_CDS"/>
    <property type="molecule type" value="Genomic_DNA"/>
</dbReference>
<proteinExistence type="predicted"/>
<name>M4BVE3_HYAAE</name>